<dbReference type="PRINTS" id="PR01270">
    <property type="entry name" value="HDASUPER"/>
</dbReference>
<proteinExistence type="inferred from homology"/>
<dbReference type="PANTHER" id="PTHR10625">
    <property type="entry name" value="HISTONE DEACETYLASE HDAC1-RELATED"/>
    <property type="match status" value="1"/>
</dbReference>
<dbReference type="PANTHER" id="PTHR10625:SF10">
    <property type="entry name" value="HISTONE DEACETYLASE HDAC1"/>
    <property type="match status" value="1"/>
</dbReference>
<dbReference type="SUPFAM" id="SSF52768">
    <property type="entry name" value="Arginase/deacetylase"/>
    <property type="match status" value="1"/>
</dbReference>
<evidence type="ECO:0000313" key="3">
    <source>
        <dbReference type="EMBL" id="CAE6749224.1"/>
    </source>
</evidence>
<protein>
    <submittedName>
        <fullName evidence="3">Deacetylase AF_0130</fullName>
        <ecNumber evidence="3">3.5.1.-</ecNumber>
    </submittedName>
</protein>
<accession>A0ABN7LI35</accession>
<comment type="caution">
    <text evidence="3">The sequence shown here is derived from an EMBL/GenBank/DDBJ whole genome shotgun (WGS) entry which is preliminary data.</text>
</comment>
<comment type="similarity">
    <text evidence="1">Belongs to the histone deacetylase family.</text>
</comment>
<dbReference type="InterPro" id="IPR023801">
    <property type="entry name" value="His_deacetylse_dom"/>
</dbReference>
<dbReference type="Gene3D" id="3.40.800.20">
    <property type="entry name" value="Histone deacetylase domain"/>
    <property type="match status" value="1"/>
</dbReference>
<dbReference type="CDD" id="cd09992">
    <property type="entry name" value="HDAC_classII"/>
    <property type="match status" value="1"/>
</dbReference>
<feature type="domain" description="Histone deacetylase" evidence="2">
    <location>
        <begin position="40"/>
        <end position="330"/>
    </location>
</feature>
<dbReference type="InterPro" id="IPR000286">
    <property type="entry name" value="HDACs"/>
</dbReference>
<name>A0ABN7LI35_9BACT</name>
<dbReference type="GO" id="GO:0016787">
    <property type="term" value="F:hydrolase activity"/>
    <property type="evidence" value="ECO:0007669"/>
    <property type="project" value="UniProtKB-KW"/>
</dbReference>
<dbReference type="Pfam" id="PF00850">
    <property type="entry name" value="Hist_deacetyl"/>
    <property type="match status" value="1"/>
</dbReference>
<keyword evidence="4" id="KW-1185">Reference proteome</keyword>
<gene>
    <name evidence="3" type="ORF">NSPZN2_30087</name>
</gene>
<organism evidence="3 4">
    <name type="scientific">Nitrospira defluvii</name>
    <dbReference type="NCBI Taxonomy" id="330214"/>
    <lineage>
        <taxon>Bacteria</taxon>
        <taxon>Pseudomonadati</taxon>
        <taxon>Nitrospirota</taxon>
        <taxon>Nitrospiria</taxon>
        <taxon>Nitrospirales</taxon>
        <taxon>Nitrospiraceae</taxon>
        <taxon>Nitrospira</taxon>
    </lineage>
</organism>
<dbReference type="InterPro" id="IPR037138">
    <property type="entry name" value="His_deacetylse_dom_sf"/>
</dbReference>
<dbReference type="InterPro" id="IPR023696">
    <property type="entry name" value="Ureohydrolase_dom_sf"/>
</dbReference>
<keyword evidence="3" id="KW-0378">Hydrolase</keyword>
<evidence type="ECO:0000256" key="1">
    <source>
        <dbReference type="ARBA" id="ARBA00005947"/>
    </source>
</evidence>
<sequence>MTSRYKARVTFHHSRAFSDMGRTGLVYDPRYLEHDMGSGHPESPNRLRAIMQRLEQSGLAAKLTRIEPRKAEDEWVTLVHTPGYVARLKQEAPTSGRVSLDADTSMSPGSLTAAYLAAGGVLAGVDAIMADEVQHVFCAVRPPGHHAEAGRAMGFCLFNNVAIAAKYAQKRHGLERILIVDWDVHHGNGTQHSFERDPSVLFFSTHQYPHYPGTGRVTESGIEGGEGFTINVPMEAGEGDDDYRAVFQKVLVPAADAFKPEFVIVSAGFDAHRDDPLASMGLTEEGYAELTAIVAGIAKQHCRGRLLSSLEGGYNLTALAASVERHVQALVES</sequence>
<reference evidence="3 4" key="1">
    <citation type="submission" date="2021-02" db="EMBL/GenBank/DDBJ databases">
        <authorList>
            <person name="Han P."/>
        </authorList>
    </citation>
    <scope>NUCLEOTIDE SEQUENCE [LARGE SCALE GENOMIC DNA]</scope>
    <source>
        <strain evidence="3">Candidatus Nitrospira sp. ZN2</strain>
    </source>
</reference>
<evidence type="ECO:0000313" key="4">
    <source>
        <dbReference type="Proteomes" id="UP000675880"/>
    </source>
</evidence>
<evidence type="ECO:0000259" key="2">
    <source>
        <dbReference type="Pfam" id="PF00850"/>
    </source>
</evidence>
<dbReference type="EC" id="3.5.1.-" evidence="3"/>
<dbReference type="Proteomes" id="UP000675880">
    <property type="component" value="Unassembled WGS sequence"/>
</dbReference>
<dbReference type="EMBL" id="CAJNBJ010000016">
    <property type="protein sequence ID" value="CAE6749224.1"/>
    <property type="molecule type" value="Genomic_DNA"/>
</dbReference>